<dbReference type="InterPro" id="IPR014710">
    <property type="entry name" value="RmlC-like_jellyroll"/>
</dbReference>
<comment type="similarity">
    <text evidence="5">Belongs to the dTDP-4-dehydrorhamnose 3,5-epimerase family.</text>
</comment>
<evidence type="ECO:0000256" key="3">
    <source>
        <dbReference type="ARBA" id="ARBA00012098"/>
    </source>
</evidence>
<reference evidence="6 7" key="1">
    <citation type="submission" date="2024-08" db="EMBL/GenBank/DDBJ databases">
        <title>Oceanimonas smirnovii Genome sequencing and assembly.</title>
        <authorList>
            <person name="Tang B."/>
        </authorList>
    </citation>
    <scope>NUCLEOTIDE SEQUENCE [LARGE SCALE GENOMIC DNA]</scope>
    <source>
        <strain evidence="6 7">OS2020-119</strain>
    </source>
</reference>
<dbReference type="EMBL" id="JBGFTR010000021">
    <property type="protein sequence ID" value="MFH7566188.1"/>
    <property type="molecule type" value="Genomic_DNA"/>
</dbReference>
<evidence type="ECO:0000313" key="6">
    <source>
        <dbReference type="EMBL" id="MFH7566188.1"/>
    </source>
</evidence>
<sequence length="183" mass="20485">MNIVNTAIPEVVIIEPSVFGDDRGFLFESFNQRNFEQAIGRPVNFVQDNHSRSAKGVLRGLHYQVAQQQGKLVRCTLGEVFDVAVDLRRESATFGAWVGVHLSAENKRQLWVPEGFAHGFVVLSDVAEFLYKTTDYYAPEHERAIRWDDPTLAIDWPLQSTPLLSGKDQAAALFADAELPPAE</sequence>
<keyword evidence="7" id="KW-1185">Reference proteome</keyword>
<comment type="subunit">
    <text evidence="5">Homodimer.</text>
</comment>
<evidence type="ECO:0000313" key="7">
    <source>
        <dbReference type="Proteomes" id="UP001610706"/>
    </source>
</evidence>
<evidence type="ECO:0000256" key="1">
    <source>
        <dbReference type="ARBA" id="ARBA00001298"/>
    </source>
</evidence>
<dbReference type="GO" id="GO:0008830">
    <property type="term" value="F:dTDP-4-dehydrorhamnose 3,5-epimerase activity"/>
    <property type="evidence" value="ECO:0007669"/>
    <property type="project" value="UniProtKB-EC"/>
</dbReference>
<dbReference type="PANTHER" id="PTHR21047">
    <property type="entry name" value="DTDP-6-DEOXY-D-GLUCOSE-3,5 EPIMERASE"/>
    <property type="match status" value="1"/>
</dbReference>
<protein>
    <recommendedName>
        <fullName evidence="4 5">dTDP-4-dehydrorhamnose 3,5-epimerase</fullName>
        <ecNumber evidence="3 5">5.1.3.13</ecNumber>
    </recommendedName>
    <alternativeName>
        <fullName evidence="5">Thymidine diphospho-4-keto-rhamnose 3,5-epimerase</fullName>
    </alternativeName>
</protein>
<comment type="function">
    <text evidence="2 5">Catalyzes the epimerization of the C3' and C5'positions of dTDP-6-deoxy-D-xylo-4-hexulose, forming dTDP-6-deoxy-L-lyxo-4-hexulose.</text>
</comment>
<evidence type="ECO:0000256" key="4">
    <source>
        <dbReference type="ARBA" id="ARBA00019595"/>
    </source>
</evidence>
<dbReference type="Gene3D" id="2.60.120.10">
    <property type="entry name" value="Jelly Rolls"/>
    <property type="match status" value="1"/>
</dbReference>
<dbReference type="RefSeq" id="WP_395545730.1">
    <property type="nucleotide sequence ID" value="NZ_JBGFTR010000021.1"/>
</dbReference>
<gene>
    <name evidence="6" type="primary">rfbC</name>
    <name evidence="6" type="ORF">AB9R89_12725</name>
</gene>
<dbReference type="NCBIfam" id="TIGR01221">
    <property type="entry name" value="rmlC"/>
    <property type="match status" value="1"/>
</dbReference>
<dbReference type="SUPFAM" id="SSF51182">
    <property type="entry name" value="RmlC-like cupins"/>
    <property type="match status" value="1"/>
</dbReference>
<comment type="caution">
    <text evidence="6">The sequence shown here is derived from an EMBL/GenBank/DDBJ whole genome shotgun (WGS) entry which is preliminary data.</text>
</comment>
<dbReference type="Proteomes" id="UP001610706">
    <property type="component" value="Unassembled WGS sequence"/>
</dbReference>
<name>A0ABW7P3X1_9GAMM</name>
<evidence type="ECO:0000256" key="2">
    <source>
        <dbReference type="ARBA" id="ARBA00001997"/>
    </source>
</evidence>
<keyword evidence="5 6" id="KW-0413">Isomerase</keyword>
<evidence type="ECO:0000256" key="5">
    <source>
        <dbReference type="RuleBase" id="RU364069"/>
    </source>
</evidence>
<dbReference type="InterPro" id="IPR000888">
    <property type="entry name" value="RmlC-like"/>
</dbReference>
<dbReference type="InterPro" id="IPR011051">
    <property type="entry name" value="RmlC_Cupin_sf"/>
</dbReference>
<comment type="pathway">
    <text evidence="5">Carbohydrate biosynthesis; dTDP-L-rhamnose biosynthesis.</text>
</comment>
<accession>A0ABW7P3X1</accession>
<proteinExistence type="inferred from homology"/>
<dbReference type="PANTHER" id="PTHR21047:SF2">
    <property type="entry name" value="THYMIDINE DIPHOSPHO-4-KETO-RHAMNOSE 3,5-EPIMERASE"/>
    <property type="match status" value="1"/>
</dbReference>
<dbReference type="Pfam" id="PF00908">
    <property type="entry name" value="dTDP_sugar_isom"/>
    <property type="match status" value="1"/>
</dbReference>
<dbReference type="EC" id="5.1.3.13" evidence="3 5"/>
<organism evidence="6 7">
    <name type="scientific">Oceanimonas smirnovii</name>
    <dbReference type="NCBI Taxonomy" id="264574"/>
    <lineage>
        <taxon>Bacteria</taxon>
        <taxon>Pseudomonadati</taxon>
        <taxon>Pseudomonadota</taxon>
        <taxon>Gammaproteobacteria</taxon>
        <taxon>Aeromonadales</taxon>
        <taxon>Aeromonadaceae</taxon>
        <taxon>Oceanimonas</taxon>
    </lineage>
</organism>
<comment type="catalytic activity">
    <reaction evidence="1 5">
        <text>dTDP-4-dehydro-6-deoxy-alpha-D-glucose = dTDP-4-dehydro-beta-L-rhamnose</text>
        <dbReference type="Rhea" id="RHEA:16969"/>
        <dbReference type="ChEBI" id="CHEBI:57649"/>
        <dbReference type="ChEBI" id="CHEBI:62830"/>
        <dbReference type="EC" id="5.1.3.13"/>
    </reaction>
</comment>
<dbReference type="CDD" id="cd00438">
    <property type="entry name" value="cupin_RmlC"/>
    <property type="match status" value="1"/>
</dbReference>